<dbReference type="EMBL" id="CP002629">
    <property type="protein sequence ID" value="AEB07935.1"/>
    <property type="molecule type" value="Genomic_DNA"/>
</dbReference>
<name>F2NGM8_DESAR</name>
<dbReference type="GO" id="GO:0051536">
    <property type="term" value="F:iron-sulfur cluster binding"/>
    <property type="evidence" value="ECO:0007669"/>
    <property type="project" value="UniProtKB-KW"/>
</dbReference>
<dbReference type="GO" id="GO:0016491">
    <property type="term" value="F:oxidoreductase activity"/>
    <property type="evidence" value="ECO:0007669"/>
    <property type="project" value="UniProtKB-KW"/>
</dbReference>
<dbReference type="GO" id="GO:0046872">
    <property type="term" value="F:metal ion binding"/>
    <property type="evidence" value="ECO:0007669"/>
    <property type="project" value="UniProtKB-KW"/>
</dbReference>
<evidence type="ECO:0000313" key="6">
    <source>
        <dbReference type="EMBL" id="AEB07935.1"/>
    </source>
</evidence>
<dbReference type="HOGENOM" id="CLU_095272_2_0_7"/>
<evidence type="ECO:0000256" key="1">
    <source>
        <dbReference type="ARBA" id="ARBA00022723"/>
    </source>
</evidence>
<reference evidence="7" key="2">
    <citation type="submission" date="2011-03" db="EMBL/GenBank/DDBJ databases">
        <title>The complete genome of Desulfobacca acetoxidans DSM 11109.</title>
        <authorList>
            <consortium name="US DOE Joint Genome Institute (JGI-PGF)"/>
            <person name="Lucas S."/>
            <person name="Copeland A."/>
            <person name="Lapidus A."/>
            <person name="Bruce D."/>
            <person name="Goodwin L."/>
            <person name="Pitluck S."/>
            <person name="Peters L."/>
            <person name="Kyrpides N."/>
            <person name="Mavromatis K."/>
            <person name="Ivanova N."/>
            <person name="Ovchinnikova G."/>
            <person name="Teshima H."/>
            <person name="Detter J.C."/>
            <person name="Han C."/>
            <person name="Land M."/>
            <person name="Hauser L."/>
            <person name="Markowitz V."/>
            <person name="Cheng J.-F."/>
            <person name="Hugenholtz P."/>
            <person name="Woyke T."/>
            <person name="Wu D."/>
            <person name="Spring S."/>
            <person name="Schueler E."/>
            <person name="Brambilla E."/>
            <person name="Klenk H.-P."/>
            <person name="Eisen J.A."/>
        </authorList>
    </citation>
    <scope>NUCLEOTIDE SEQUENCE [LARGE SCALE GENOMIC DNA]</scope>
    <source>
        <strain evidence="7">ATCC 700848 / DSM 11109 / ASRB2</strain>
    </source>
</reference>
<dbReference type="Pfam" id="PF02662">
    <property type="entry name" value="FlpD"/>
    <property type="match status" value="1"/>
</dbReference>
<keyword evidence="4" id="KW-0411">Iron-sulfur</keyword>
<proteinExistence type="predicted"/>
<keyword evidence="1" id="KW-0479">Metal-binding</keyword>
<evidence type="ECO:0000313" key="7">
    <source>
        <dbReference type="Proteomes" id="UP000000483"/>
    </source>
</evidence>
<organism evidence="6 7">
    <name type="scientific">Desulfobacca acetoxidans (strain ATCC 700848 / DSM 11109 / ASRB2)</name>
    <dbReference type="NCBI Taxonomy" id="880072"/>
    <lineage>
        <taxon>Bacteria</taxon>
        <taxon>Pseudomonadati</taxon>
        <taxon>Thermodesulfobacteriota</taxon>
        <taxon>Desulfobaccia</taxon>
        <taxon>Desulfobaccales</taxon>
        <taxon>Desulfobaccaceae</taxon>
        <taxon>Desulfobacca</taxon>
    </lineage>
</organism>
<dbReference type="InterPro" id="IPR003813">
    <property type="entry name" value="MvhD/FlpD"/>
</dbReference>
<dbReference type="AlphaFoldDB" id="F2NGM8"/>
<feature type="domain" description="F420-non-reducing hydrogenase iron-sulfur subunit D" evidence="5">
    <location>
        <begin position="2"/>
        <end position="104"/>
    </location>
</feature>
<dbReference type="Proteomes" id="UP000000483">
    <property type="component" value="Chromosome"/>
</dbReference>
<evidence type="ECO:0000256" key="4">
    <source>
        <dbReference type="ARBA" id="ARBA00023014"/>
    </source>
</evidence>
<gene>
    <name evidence="6" type="ordered locus">Desac_0036</name>
</gene>
<keyword evidence="3" id="KW-0408">Iron</keyword>
<dbReference type="eggNOG" id="COG1908">
    <property type="taxonomic scope" value="Bacteria"/>
</dbReference>
<evidence type="ECO:0000256" key="3">
    <source>
        <dbReference type="ARBA" id="ARBA00023004"/>
    </source>
</evidence>
<evidence type="ECO:0000259" key="5">
    <source>
        <dbReference type="Pfam" id="PF02662"/>
    </source>
</evidence>
<evidence type="ECO:0000256" key="2">
    <source>
        <dbReference type="ARBA" id="ARBA00023002"/>
    </source>
</evidence>
<reference evidence="6 7" key="1">
    <citation type="journal article" date="2011" name="Stand. Genomic Sci.">
        <title>Complete genome sequence of the acetate-degrading sulfate reducer Desulfobacca acetoxidans type strain (ASRB2).</title>
        <authorList>
            <person name="Goker M."/>
            <person name="Teshima H."/>
            <person name="Lapidus A."/>
            <person name="Nolan M."/>
            <person name="Lucas S."/>
            <person name="Hammon N."/>
            <person name="Deshpande S."/>
            <person name="Cheng J.F."/>
            <person name="Tapia R."/>
            <person name="Han C."/>
            <person name="Goodwin L."/>
            <person name="Pitluck S."/>
            <person name="Huntemann M."/>
            <person name="Liolios K."/>
            <person name="Ivanova N."/>
            <person name="Pagani I."/>
            <person name="Mavromatis K."/>
            <person name="Ovchinikova G."/>
            <person name="Pati A."/>
            <person name="Chen A."/>
            <person name="Palaniappan K."/>
            <person name="Land M."/>
            <person name="Hauser L."/>
            <person name="Brambilla E.M."/>
            <person name="Rohde M."/>
            <person name="Spring S."/>
            <person name="Detter J.C."/>
            <person name="Woyke T."/>
            <person name="Bristow J."/>
            <person name="Eisen J.A."/>
            <person name="Markowitz V."/>
            <person name="Hugenholtz P."/>
            <person name="Kyrpides N.C."/>
            <person name="Klenk H.P."/>
        </authorList>
    </citation>
    <scope>NUCLEOTIDE SEQUENCE [LARGE SCALE GENOMIC DNA]</scope>
    <source>
        <strain evidence="7">ATCC 700848 / DSM 11109 / ASRB2</strain>
    </source>
</reference>
<dbReference type="KEGG" id="dao:Desac_0036"/>
<accession>F2NGM8</accession>
<protein>
    <submittedName>
        <fullName evidence="6">Methyl-viologen-reducing hydrogenase delta subunit</fullName>
    </submittedName>
</protein>
<keyword evidence="7" id="KW-1185">Reference proteome</keyword>
<keyword evidence="2" id="KW-0560">Oxidoreductase</keyword>
<sequence>MRLQYPTHIHIVKVPCTGRVDLIHLLVAFEQGADGVFVAGCLEGECHYVHGNIFARKRVGRAKEILEKIGIGRDRVEMYNLSAGQGTRWAEICREFDERIKKLGPSPIRLAHEKKAA</sequence>
<dbReference type="STRING" id="880072.Desac_0036"/>